<protein>
    <submittedName>
        <fullName evidence="4">Reverse transcriptase domain-containing protein</fullName>
    </submittedName>
</protein>
<dbReference type="Gene3D" id="1.10.340.70">
    <property type="match status" value="1"/>
</dbReference>
<feature type="region of interest" description="Disordered" evidence="1">
    <location>
        <begin position="77"/>
        <end position="114"/>
    </location>
</feature>
<feature type="region of interest" description="Disordered" evidence="1">
    <location>
        <begin position="872"/>
        <end position="896"/>
    </location>
</feature>
<dbReference type="PANTHER" id="PTHR48475">
    <property type="entry name" value="RIBONUCLEASE H"/>
    <property type="match status" value="1"/>
</dbReference>
<feature type="domain" description="RNase H type-1" evidence="2">
    <location>
        <begin position="561"/>
        <end position="630"/>
    </location>
</feature>
<sequence>MENHGGLYGKSTKQKSGCGRSTEWHEISIFMHGITHPELIKRLYEKIPRSIDKMYRVTTSFLQGEVAAFSYSQKKAPASWRQPEEGNKPNFKKGFKKWQRSDRKPDREEDGTEGPMIIEAEIGGHFVHRIYVDGGASSEVLYEHCFVRLRPEIRSQMIPATTSLIGFSGETIWPIGQISLLVKIGDEEHSTSAWMNFMVIGGTVTIRSSRVIPMECAMISGPNTQHPVTSQVLEEKIKVAIHPEYPEQTIAIGSTLTEKGRKELCALLRQNLDVFAWRPADMTGVSRHIAEHRLNIREGCLPIRQKKRGQAPERNKAIQEEVEKLVDAGIMKEVHYHSWLSNPVMVKKHDGSWRMCVDFKDLNKACPQDGYPLPEIDWKVESLCGYPFKCFLDAYKGQSRRGLSLPSRDALKMYKSERKIEGLKGFLSKLVENPCRSSNLKKLHKEERFLMTQEARDSLQTYEENSFDSQSGPTRARSTTPLWKTGVSMDSTASRMVKRSLRAPHTIVIITDQPIKQLLPRISIKGQILADFIMERSEEESPDEPMTKPEELPEPWTLFEATNNEVEYEALIAGLGIAKQMGVQNLQANVDSHLVDNQVNGSYVTKESVPRSENKKADALSKIASTSFAHLCKQVLVEELNEKSINEKEVLAIVEEEGHTWMTPICEYLIKEILSKVKKKARAVRRKASRYAVINGTLYKKSFLGPWLWCVGPLQANYVLREIHKEYCSMHFGPRSVVAKAIRTGYYWPTMHTDAGKLIRECNDCQVYCLILRNPQQNLTPITSPWPFYKWGIDIVGPFPEGPSKVKFGLPGEIVSDNGKQFRDNPFKDWCEKLWKKGQAAIQEEKSKAKMEKYYNSKVRGTSFKPGDIVYRNNDASHATDGGNLDLNGKDRMKSR</sequence>
<keyword evidence="4" id="KW-0808">Transferase</keyword>
<dbReference type="InterPro" id="IPR036397">
    <property type="entry name" value="RNaseH_sf"/>
</dbReference>
<dbReference type="Pfam" id="PF17921">
    <property type="entry name" value="Integrase_H2C2"/>
    <property type="match status" value="1"/>
</dbReference>
<dbReference type="Proteomes" id="UP001151760">
    <property type="component" value="Unassembled WGS sequence"/>
</dbReference>
<feature type="domain" description="Integrase zinc-binding" evidence="3">
    <location>
        <begin position="718"/>
        <end position="767"/>
    </location>
</feature>
<dbReference type="SUPFAM" id="SSF53098">
    <property type="entry name" value="Ribonuclease H-like"/>
    <property type="match status" value="1"/>
</dbReference>
<reference evidence="4" key="2">
    <citation type="submission" date="2022-01" db="EMBL/GenBank/DDBJ databases">
        <authorList>
            <person name="Yamashiro T."/>
            <person name="Shiraishi A."/>
            <person name="Satake H."/>
            <person name="Nakayama K."/>
        </authorList>
    </citation>
    <scope>NUCLEOTIDE SEQUENCE</scope>
</reference>
<dbReference type="InterPro" id="IPR002156">
    <property type="entry name" value="RNaseH_domain"/>
</dbReference>
<organism evidence="4 5">
    <name type="scientific">Tanacetum coccineum</name>
    <dbReference type="NCBI Taxonomy" id="301880"/>
    <lineage>
        <taxon>Eukaryota</taxon>
        <taxon>Viridiplantae</taxon>
        <taxon>Streptophyta</taxon>
        <taxon>Embryophyta</taxon>
        <taxon>Tracheophyta</taxon>
        <taxon>Spermatophyta</taxon>
        <taxon>Magnoliopsida</taxon>
        <taxon>eudicotyledons</taxon>
        <taxon>Gunneridae</taxon>
        <taxon>Pentapetalae</taxon>
        <taxon>asterids</taxon>
        <taxon>campanulids</taxon>
        <taxon>Asterales</taxon>
        <taxon>Asteraceae</taxon>
        <taxon>Asteroideae</taxon>
        <taxon>Anthemideae</taxon>
        <taxon>Anthemidinae</taxon>
        <taxon>Tanacetum</taxon>
    </lineage>
</organism>
<proteinExistence type="predicted"/>
<gene>
    <name evidence="4" type="ORF">Tco_0843295</name>
</gene>
<evidence type="ECO:0000256" key="1">
    <source>
        <dbReference type="SAM" id="MobiDB-lite"/>
    </source>
</evidence>
<evidence type="ECO:0000259" key="3">
    <source>
        <dbReference type="Pfam" id="PF17921"/>
    </source>
</evidence>
<evidence type="ECO:0000313" key="4">
    <source>
        <dbReference type="EMBL" id="GJT08833.1"/>
    </source>
</evidence>
<accession>A0ABQ5B4Z2</accession>
<dbReference type="PANTHER" id="PTHR48475:SF2">
    <property type="entry name" value="RIBONUCLEASE H"/>
    <property type="match status" value="1"/>
</dbReference>
<keyword evidence="4" id="KW-0548">Nucleotidyltransferase</keyword>
<comment type="caution">
    <text evidence="4">The sequence shown here is derived from an EMBL/GenBank/DDBJ whole genome shotgun (WGS) entry which is preliminary data.</text>
</comment>
<dbReference type="InterPro" id="IPR043502">
    <property type="entry name" value="DNA/RNA_pol_sf"/>
</dbReference>
<dbReference type="Pfam" id="PF13456">
    <property type="entry name" value="RVT_3"/>
    <property type="match status" value="1"/>
</dbReference>
<keyword evidence="4" id="KW-0695">RNA-directed DNA polymerase</keyword>
<dbReference type="InterPro" id="IPR041588">
    <property type="entry name" value="Integrase_H2C2"/>
</dbReference>
<keyword evidence="5" id="KW-1185">Reference proteome</keyword>
<dbReference type="GO" id="GO:0003964">
    <property type="term" value="F:RNA-directed DNA polymerase activity"/>
    <property type="evidence" value="ECO:0007669"/>
    <property type="project" value="UniProtKB-KW"/>
</dbReference>
<dbReference type="Gene3D" id="3.30.420.10">
    <property type="entry name" value="Ribonuclease H-like superfamily/Ribonuclease H"/>
    <property type="match status" value="2"/>
</dbReference>
<evidence type="ECO:0000259" key="2">
    <source>
        <dbReference type="Pfam" id="PF13456"/>
    </source>
</evidence>
<dbReference type="EMBL" id="BQNB010012861">
    <property type="protein sequence ID" value="GJT08833.1"/>
    <property type="molecule type" value="Genomic_DNA"/>
</dbReference>
<dbReference type="SUPFAM" id="SSF56672">
    <property type="entry name" value="DNA/RNA polymerases"/>
    <property type="match status" value="1"/>
</dbReference>
<reference evidence="4" key="1">
    <citation type="journal article" date="2022" name="Int. J. Mol. Sci.">
        <title>Draft Genome of Tanacetum Coccineum: Genomic Comparison of Closely Related Tanacetum-Family Plants.</title>
        <authorList>
            <person name="Yamashiro T."/>
            <person name="Shiraishi A."/>
            <person name="Nakayama K."/>
            <person name="Satake H."/>
        </authorList>
    </citation>
    <scope>NUCLEOTIDE SEQUENCE</scope>
</reference>
<dbReference type="Gene3D" id="3.10.10.10">
    <property type="entry name" value="HIV Type 1 Reverse Transcriptase, subunit A, domain 1"/>
    <property type="match status" value="1"/>
</dbReference>
<name>A0ABQ5B4Z2_9ASTR</name>
<evidence type="ECO:0000313" key="5">
    <source>
        <dbReference type="Proteomes" id="UP001151760"/>
    </source>
</evidence>
<dbReference type="InterPro" id="IPR012337">
    <property type="entry name" value="RNaseH-like_sf"/>
</dbReference>